<evidence type="ECO:0000313" key="5">
    <source>
        <dbReference type="Proteomes" id="UP000274131"/>
    </source>
</evidence>
<dbReference type="GO" id="GO:0005783">
    <property type="term" value="C:endoplasmic reticulum"/>
    <property type="evidence" value="ECO:0007669"/>
    <property type="project" value="TreeGrafter"/>
</dbReference>
<dbReference type="Pfam" id="PF00085">
    <property type="entry name" value="Thioredoxin"/>
    <property type="match status" value="1"/>
</dbReference>
<dbReference type="EMBL" id="UXUI01007422">
    <property type="protein sequence ID" value="VDD87503.1"/>
    <property type="molecule type" value="Genomic_DNA"/>
</dbReference>
<organism evidence="6">
    <name type="scientific">Enterobius vermicularis</name>
    <name type="common">Human pinworm</name>
    <dbReference type="NCBI Taxonomy" id="51028"/>
    <lineage>
        <taxon>Eukaryota</taxon>
        <taxon>Metazoa</taxon>
        <taxon>Ecdysozoa</taxon>
        <taxon>Nematoda</taxon>
        <taxon>Chromadorea</taxon>
        <taxon>Rhabditida</taxon>
        <taxon>Spirurina</taxon>
        <taxon>Oxyuridomorpha</taxon>
        <taxon>Oxyuroidea</taxon>
        <taxon>Oxyuridae</taxon>
        <taxon>Enterobius</taxon>
    </lineage>
</organism>
<accession>A0A0N4UZ97</accession>
<feature type="compositionally biased region" description="Basic and acidic residues" evidence="2">
    <location>
        <begin position="356"/>
        <end position="390"/>
    </location>
</feature>
<dbReference type="InterPro" id="IPR013766">
    <property type="entry name" value="Thioredoxin_domain"/>
</dbReference>
<dbReference type="GO" id="GO:0034976">
    <property type="term" value="P:response to endoplasmic reticulum stress"/>
    <property type="evidence" value="ECO:0007669"/>
    <property type="project" value="TreeGrafter"/>
</dbReference>
<evidence type="ECO:0000313" key="6">
    <source>
        <dbReference type="WBParaSite" id="EVEC_0000293801-mRNA-1"/>
    </source>
</evidence>
<dbReference type="PROSITE" id="PS51352">
    <property type="entry name" value="THIOREDOXIN_2"/>
    <property type="match status" value="1"/>
</dbReference>
<feature type="region of interest" description="Disordered" evidence="2">
    <location>
        <begin position="258"/>
        <end position="402"/>
    </location>
</feature>
<dbReference type="Pfam" id="PF13848">
    <property type="entry name" value="Thioredoxin_6"/>
    <property type="match status" value="1"/>
</dbReference>
<dbReference type="OrthoDB" id="72053at2759"/>
<dbReference type="STRING" id="51028.A0A0N4UZ97"/>
<dbReference type="PANTHER" id="PTHR18929">
    <property type="entry name" value="PROTEIN DISULFIDE ISOMERASE"/>
    <property type="match status" value="1"/>
</dbReference>
<dbReference type="PANTHER" id="PTHR18929:SF240">
    <property type="entry name" value="PROTEIN DISULFIDE-ISOMERASE"/>
    <property type="match status" value="1"/>
</dbReference>
<sequence>MKKIRFNKINSNFQQKLKELVFEFDKNNKQSTFGPDFKFYSLLIESKASDDYDDFVDEYNKAAQKYENKVKFIFLNTDVEENWQSIEYLGIIAEDIPAVLFIILDKGLTKFKMPYDEITKANIEQFIDDCFAGKAVSFAKSEDVPEDWDAKPVKQLVGKNFEENVFVKGKTSFVFFYAPWCTACQNTMPEIEKLGLMYNSNKEIMIAKIDSTANEVPETPIFDVPTIGLFVDGEKKPIYYTDNDRDAAAFSAFIKKHTEEGDKKSTQKHKDEKKVRPAKGSDEANETTEEESASQKKKQTAKTEEKKKVKGKKEKTSEKTKQKGKDAKDQEKEKKVPKSESKKPKEGTKTKKASPTKKDTTKGKTTTEKKGSQKGKGEGTKRKVDKESSKKGKPAKKQKTEL</sequence>
<keyword evidence="5" id="KW-1185">Reference proteome</keyword>
<name>A0A0N4UZ97_ENTVE</name>
<feature type="compositionally biased region" description="Basic and acidic residues" evidence="2">
    <location>
        <begin position="258"/>
        <end position="282"/>
    </location>
</feature>
<dbReference type="InterPro" id="IPR036249">
    <property type="entry name" value="Thioredoxin-like_sf"/>
</dbReference>
<feature type="compositionally biased region" description="Acidic residues" evidence="2">
    <location>
        <begin position="283"/>
        <end position="292"/>
    </location>
</feature>
<proteinExistence type="inferred from homology"/>
<dbReference type="PROSITE" id="PS00194">
    <property type="entry name" value="THIOREDOXIN_1"/>
    <property type="match status" value="1"/>
</dbReference>
<feature type="compositionally biased region" description="Basic and acidic residues" evidence="2">
    <location>
        <begin position="314"/>
        <end position="349"/>
    </location>
</feature>
<evidence type="ECO:0000256" key="1">
    <source>
        <dbReference type="ARBA" id="ARBA00006347"/>
    </source>
</evidence>
<evidence type="ECO:0000256" key="2">
    <source>
        <dbReference type="SAM" id="MobiDB-lite"/>
    </source>
</evidence>
<comment type="similarity">
    <text evidence="1">Belongs to the protein disulfide isomerase family.</text>
</comment>
<evidence type="ECO:0000259" key="3">
    <source>
        <dbReference type="PROSITE" id="PS51352"/>
    </source>
</evidence>
<dbReference type="InterPro" id="IPR017937">
    <property type="entry name" value="Thioredoxin_CS"/>
</dbReference>
<feature type="domain" description="Thioredoxin" evidence="3">
    <location>
        <begin position="130"/>
        <end position="259"/>
    </location>
</feature>
<reference evidence="6" key="1">
    <citation type="submission" date="2017-02" db="UniProtKB">
        <authorList>
            <consortium name="WormBaseParasite"/>
        </authorList>
    </citation>
    <scope>IDENTIFICATION</scope>
</reference>
<dbReference type="GO" id="GO:0003756">
    <property type="term" value="F:protein disulfide isomerase activity"/>
    <property type="evidence" value="ECO:0007669"/>
    <property type="project" value="TreeGrafter"/>
</dbReference>
<dbReference type="SUPFAM" id="SSF52833">
    <property type="entry name" value="Thioredoxin-like"/>
    <property type="match status" value="2"/>
</dbReference>
<evidence type="ECO:0000313" key="4">
    <source>
        <dbReference type="EMBL" id="VDD87503.1"/>
    </source>
</evidence>
<dbReference type="Proteomes" id="UP000274131">
    <property type="component" value="Unassembled WGS sequence"/>
</dbReference>
<protein>
    <submittedName>
        <fullName evidence="6">Thioredoxin domain-containing protein</fullName>
    </submittedName>
</protein>
<reference evidence="4 5" key="2">
    <citation type="submission" date="2018-10" db="EMBL/GenBank/DDBJ databases">
        <authorList>
            <consortium name="Pathogen Informatics"/>
        </authorList>
    </citation>
    <scope>NUCLEOTIDE SEQUENCE [LARGE SCALE GENOMIC DNA]</scope>
</reference>
<dbReference type="GO" id="GO:0006457">
    <property type="term" value="P:protein folding"/>
    <property type="evidence" value="ECO:0007669"/>
    <property type="project" value="TreeGrafter"/>
</dbReference>
<dbReference type="CDD" id="cd02982">
    <property type="entry name" value="PDI_b'_family"/>
    <property type="match status" value="1"/>
</dbReference>
<dbReference type="AlphaFoldDB" id="A0A0N4UZ97"/>
<dbReference type="Gene3D" id="3.40.30.10">
    <property type="entry name" value="Glutaredoxin"/>
    <property type="match status" value="2"/>
</dbReference>
<gene>
    <name evidence="4" type="ORF">EVEC_LOCUS2646</name>
</gene>
<dbReference type="WBParaSite" id="EVEC_0000293801-mRNA-1">
    <property type="protein sequence ID" value="EVEC_0000293801-mRNA-1"/>
    <property type="gene ID" value="EVEC_0000293801"/>
</dbReference>
<feature type="compositionally biased region" description="Basic residues" evidence="2">
    <location>
        <begin position="391"/>
        <end position="402"/>
    </location>
</feature>